<proteinExistence type="predicted"/>
<dbReference type="Proteomes" id="UP001470230">
    <property type="component" value="Unassembled WGS sequence"/>
</dbReference>
<organism evidence="1 2">
    <name type="scientific">Tritrichomonas musculus</name>
    <dbReference type="NCBI Taxonomy" id="1915356"/>
    <lineage>
        <taxon>Eukaryota</taxon>
        <taxon>Metamonada</taxon>
        <taxon>Parabasalia</taxon>
        <taxon>Tritrichomonadida</taxon>
        <taxon>Tritrichomonadidae</taxon>
        <taxon>Tritrichomonas</taxon>
    </lineage>
</organism>
<protein>
    <submittedName>
        <fullName evidence="1">Uncharacterized protein</fullName>
    </submittedName>
</protein>
<comment type="caution">
    <text evidence="1">The sequence shown here is derived from an EMBL/GenBank/DDBJ whole genome shotgun (WGS) entry which is preliminary data.</text>
</comment>
<sequence>MMRNEREEEEVMELNDIDDFTPFDEWKESPNFFNNETESSTISKFSFRLGLELETGSLLPERVHDLHRFQKEPLLTFFKDEKKLFHVEIDGIDIEYVTVPFSNDEESDLQECISIIQKSSTILRDLVNIKDQQFTLRQWFEKLKEIGYNLQEEVLFKKVENEIISWKNGAQKWEGFFQPHATIQLPLDNLIEILFELFKNASGIISVFEAALPFHSVEDCTKYFNSDNSKRKLLRKVFNTKVDGLMFLQAQTFLNLTIPVFRCQNNSELCNNLLNDTIKFHQNCPKMFLHVMSRRPYSDMLNELKDNENLEYGKLFKSRMKNNLLFTNLDAFCNYYNRGTIENYDDTCNGVPENFKKANYADHYSSGEFENRKDLRNILKYEHFKEDEISEETLNNFLKRGIISTGMLRAMKKEALEHFNLDKVLKNLDYDTIINSIEKPEFRPIIKIRNDEIVVVENNEENDEFTPRDFISPLPASSPNGPGVDKRNCDSMGSYQFSADEINTSEFGEAIIEIRAISFAYHSELGNRIARNGDIMPNLFLSEIEYFEKDFVALFRLIKSQNWHN</sequence>
<dbReference type="EMBL" id="JAPFFF010000006">
    <property type="protein sequence ID" value="KAK8887478.1"/>
    <property type="molecule type" value="Genomic_DNA"/>
</dbReference>
<evidence type="ECO:0000313" key="2">
    <source>
        <dbReference type="Proteomes" id="UP001470230"/>
    </source>
</evidence>
<name>A0ABR2K9H4_9EUKA</name>
<keyword evidence="2" id="KW-1185">Reference proteome</keyword>
<gene>
    <name evidence="1" type="ORF">M9Y10_038525</name>
</gene>
<evidence type="ECO:0000313" key="1">
    <source>
        <dbReference type="EMBL" id="KAK8887478.1"/>
    </source>
</evidence>
<reference evidence="1 2" key="1">
    <citation type="submission" date="2024-04" db="EMBL/GenBank/DDBJ databases">
        <title>Tritrichomonas musculus Genome.</title>
        <authorList>
            <person name="Alves-Ferreira E."/>
            <person name="Grigg M."/>
            <person name="Lorenzi H."/>
            <person name="Galac M."/>
        </authorList>
    </citation>
    <scope>NUCLEOTIDE SEQUENCE [LARGE SCALE GENOMIC DNA]</scope>
    <source>
        <strain evidence="1 2">EAF2021</strain>
    </source>
</reference>
<accession>A0ABR2K9H4</accession>